<comment type="caution">
    <text evidence="2">The sequence shown here is derived from an EMBL/GenBank/DDBJ whole genome shotgun (WGS) entry which is preliminary data.</text>
</comment>
<accession>A0A815QBG1</accession>
<proteinExistence type="predicted"/>
<feature type="region of interest" description="Disordered" evidence="1">
    <location>
        <begin position="1"/>
        <end position="24"/>
    </location>
</feature>
<evidence type="ECO:0000256" key="1">
    <source>
        <dbReference type="SAM" id="MobiDB-lite"/>
    </source>
</evidence>
<dbReference type="EMBL" id="CAJNOW010015956">
    <property type="protein sequence ID" value="CAF1646314.1"/>
    <property type="molecule type" value="Genomic_DNA"/>
</dbReference>
<dbReference type="Proteomes" id="UP000663855">
    <property type="component" value="Unassembled WGS sequence"/>
</dbReference>
<sequence length="102" mass="11604">MPKRPADGTRNIKIHHDNGRPHVHKNVSAYLESEGVTKMPHPPNSSDLSPCGFWLFDLMKENLTDQSDSQSLYDVVVNFMYSLSNEEYKKHLKNGLKECGCV</sequence>
<dbReference type="GO" id="GO:0003676">
    <property type="term" value="F:nucleic acid binding"/>
    <property type="evidence" value="ECO:0007669"/>
    <property type="project" value="InterPro"/>
</dbReference>
<dbReference type="Gene3D" id="3.30.420.10">
    <property type="entry name" value="Ribonuclease H-like superfamily/Ribonuclease H"/>
    <property type="match status" value="1"/>
</dbReference>
<dbReference type="EMBL" id="CAJOBH010150635">
    <property type="protein sequence ID" value="CAF4844464.1"/>
    <property type="molecule type" value="Genomic_DNA"/>
</dbReference>
<evidence type="ECO:0000313" key="6">
    <source>
        <dbReference type="EMBL" id="CAF4844464.1"/>
    </source>
</evidence>
<dbReference type="Proteomes" id="UP000681720">
    <property type="component" value="Unassembled WGS sequence"/>
</dbReference>
<dbReference type="AlphaFoldDB" id="A0A815QBG1"/>
<organism evidence="2 7">
    <name type="scientific">Rotaria magnacalcarata</name>
    <dbReference type="NCBI Taxonomy" id="392030"/>
    <lineage>
        <taxon>Eukaryota</taxon>
        <taxon>Metazoa</taxon>
        <taxon>Spiralia</taxon>
        <taxon>Gnathifera</taxon>
        <taxon>Rotifera</taxon>
        <taxon>Eurotatoria</taxon>
        <taxon>Bdelloidea</taxon>
        <taxon>Philodinida</taxon>
        <taxon>Philodinidae</taxon>
        <taxon>Rotaria</taxon>
    </lineage>
</organism>
<evidence type="ECO:0008006" key="8">
    <source>
        <dbReference type="Google" id="ProtNLM"/>
    </source>
</evidence>
<protein>
    <recommendedName>
        <fullName evidence="8">Transposase</fullName>
    </recommendedName>
</protein>
<dbReference type="EMBL" id="CAJNOV010011739">
    <property type="protein sequence ID" value="CAF1459553.1"/>
    <property type="molecule type" value="Genomic_DNA"/>
</dbReference>
<evidence type="ECO:0000313" key="7">
    <source>
        <dbReference type="Proteomes" id="UP000663855"/>
    </source>
</evidence>
<reference evidence="2" key="1">
    <citation type="submission" date="2021-02" db="EMBL/GenBank/DDBJ databases">
        <authorList>
            <person name="Nowell W R."/>
        </authorList>
    </citation>
    <scope>NUCLEOTIDE SEQUENCE</scope>
</reference>
<dbReference type="Proteomes" id="UP000681967">
    <property type="component" value="Unassembled WGS sequence"/>
</dbReference>
<evidence type="ECO:0000313" key="5">
    <source>
        <dbReference type="EMBL" id="CAF3982165.1"/>
    </source>
</evidence>
<evidence type="ECO:0000313" key="4">
    <source>
        <dbReference type="EMBL" id="CAF1924382.1"/>
    </source>
</evidence>
<evidence type="ECO:0000313" key="2">
    <source>
        <dbReference type="EMBL" id="CAF1459553.1"/>
    </source>
</evidence>
<dbReference type="Proteomes" id="UP000663824">
    <property type="component" value="Unassembled WGS sequence"/>
</dbReference>
<name>A0A815QBG1_9BILA</name>
<dbReference type="OrthoDB" id="10065579at2759"/>
<evidence type="ECO:0000313" key="3">
    <source>
        <dbReference type="EMBL" id="CAF1646314.1"/>
    </source>
</evidence>
<dbReference type="EMBL" id="CAJNRE010000201">
    <property type="protein sequence ID" value="CAF1924382.1"/>
    <property type="molecule type" value="Genomic_DNA"/>
</dbReference>
<dbReference type="InterPro" id="IPR036397">
    <property type="entry name" value="RNaseH_sf"/>
</dbReference>
<dbReference type="Proteomes" id="UP000663834">
    <property type="component" value="Unassembled WGS sequence"/>
</dbReference>
<dbReference type="EMBL" id="CAJOBJ010003903">
    <property type="protein sequence ID" value="CAF3982165.1"/>
    <property type="molecule type" value="Genomic_DNA"/>
</dbReference>
<gene>
    <name evidence="6" type="ORF">BYL167_LOCUS49945</name>
    <name evidence="2" type="ORF">CJN711_LOCUS25026</name>
    <name evidence="5" type="ORF">GIL414_LOCUS10738</name>
    <name evidence="3" type="ORF">KQP761_LOCUS29058</name>
    <name evidence="4" type="ORF">MBJ925_LOCUS3118</name>
</gene>